<evidence type="ECO:0000313" key="2">
    <source>
        <dbReference type="Proteomes" id="UP000202962"/>
    </source>
</evidence>
<reference evidence="1 2" key="1">
    <citation type="submission" date="2015-03" db="EMBL/GenBank/DDBJ databases">
        <title>The complete genome sequence of Mocis sp. granulovirus.</title>
        <authorList>
            <person name="Ardisson-Araujo D.M.P."/>
            <person name="Melo F.L."/>
            <person name="Sosa-Gomez D.R."/>
            <person name="Ribeiro B.M."/>
        </authorList>
    </citation>
    <scope>NUCLEOTIDE SEQUENCE [LARGE SCALE GENOMIC DNA]</scope>
    <source>
        <strain evidence="1">Southern Brazil</strain>
    </source>
</reference>
<proteinExistence type="predicted"/>
<dbReference type="Proteomes" id="UP000202962">
    <property type="component" value="Segment"/>
</dbReference>
<dbReference type="RefSeq" id="YP_009249926.1">
    <property type="nucleotide sequence ID" value="NC_029996.1"/>
</dbReference>
<sequence length="73" mass="8682">MRERIQLYSCDDYNVLFETRNSLIKNAQITVEELDLLVIQQHNKDRISKNLVTADDIVKVCHSMKKCKRKLKF</sequence>
<organism evidence="1 2">
    <name type="scientific">Mocis latipes granulovirus</name>
    <dbReference type="NCBI Taxonomy" id="2072024"/>
    <lineage>
        <taxon>Viruses</taxon>
        <taxon>Viruses incertae sedis</taxon>
        <taxon>Naldaviricetes</taxon>
        <taxon>Lefavirales</taxon>
        <taxon>Baculoviridae</taxon>
        <taxon>Betabaculovirus</taxon>
        <taxon>Betabaculovirus molatipedis</taxon>
    </lineage>
</organism>
<evidence type="ECO:0000313" key="1">
    <source>
        <dbReference type="EMBL" id="AKR17520.1"/>
    </source>
</evidence>
<dbReference type="KEGG" id="vg:27429721"/>
<protein>
    <submittedName>
        <fullName evidence="1">Uncharacterized protein</fullName>
    </submittedName>
</protein>
<dbReference type="GeneID" id="27429721"/>
<dbReference type="EMBL" id="KR011718">
    <property type="protein sequence ID" value="AKR17520.1"/>
    <property type="molecule type" value="Genomic_DNA"/>
</dbReference>
<accession>A0A162GWX8</accession>
<keyword evidence="2" id="KW-1185">Reference proteome</keyword>
<dbReference type="OrthoDB" id="27719at10239"/>
<name>A0A162GWX8_9BBAC</name>